<evidence type="ECO:0000256" key="4">
    <source>
        <dbReference type="ARBA" id="ARBA00022676"/>
    </source>
</evidence>
<dbReference type="Pfam" id="PF04188">
    <property type="entry name" value="Mannosyl_trans2"/>
    <property type="match status" value="1"/>
</dbReference>
<feature type="transmembrane region" description="Helical" evidence="10">
    <location>
        <begin position="178"/>
        <end position="206"/>
    </location>
</feature>
<reference evidence="11 12" key="1">
    <citation type="submission" date="2018-06" db="EMBL/GenBank/DDBJ databases">
        <title>Comparative genomics of Brasilonema spp. strains.</title>
        <authorList>
            <person name="Alvarenga D.O."/>
            <person name="Fiore M.F."/>
            <person name="Varani A.M."/>
        </authorList>
    </citation>
    <scope>NUCLEOTIDE SEQUENCE [LARGE SCALE GENOMIC DNA]</scope>
    <source>
        <strain evidence="11 12">SPC951</strain>
    </source>
</reference>
<dbReference type="PANTHER" id="PTHR12468">
    <property type="entry name" value="GPI MANNOSYLTRANSFERASE 2"/>
    <property type="match status" value="1"/>
</dbReference>
<feature type="transmembrane region" description="Helical" evidence="10">
    <location>
        <begin position="111"/>
        <end position="128"/>
    </location>
</feature>
<dbReference type="Proteomes" id="UP000718564">
    <property type="component" value="Unassembled WGS sequence"/>
</dbReference>
<dbReference type="RefSeq" id="WP_169157895.1">
    <property type="nucleotide sequence ID" value="NZ_CAWPJE010000303.1"/>
</dbReference>
<feature type="transmembrane region" description="Helical" evidence="10">
    <location>
        <begin position="140"/>
        <end position="158"/>
    </location>
</feature>
<feature type="transmembrane region" description="Helical" evidence="10">
    <location>
        <begin position="17"/>
        <end position="39"/>
    </location>
</feature>
<evidence type="ECO:0000256" key="5">
    <source>
        <dbReference type="ARBA" id="ARBA00022679"/>
    </source>
</evidence>
<keyword evidence="3" id="KW-0337">GPI-anchor biosynthesis</keyword>
<feature type="transmembrane region" description="Helical" evidence="10">
    <location>
        <begin position="379"/>
        <end position="396"/>
    </location>
</feature>
<evidence type="ECO:0000256" key="6">
    <source>
        <dbReference type="ARBA" id="ARBA00022692"/>
    </source>
</evidence>
<keyword evidence="6 10" id="KW-0812">Transmembrane</keyword>
<feature type="transmembrane region" description="Helical" evidence="10">
    <location>
        <begin position="213"/>
        <end position="237"/>
    </location>
</feature>
<comment type="pathway">
    <text evidence="2">Glycolipid biosynthesis; glycosylphosphatidylinositol-anchor biosynthesis.</text>
</comment>
<comment type="caution">
    <text evidence="11">The sequence shown here is derived from an EMBL/GenBank/DDBJ whole genome shotgun (WGS) entry which is preliminary data.</text>
</comment>
<keyword evidence="12" id="KW-1185">Reference proteome</keyword>
<proteinExistence type="predicted"/>
<evidence type="ECO:0000256" key="1">
    <source>
        <dbReference type="ARBA" id="ARBA00004477"/>
    </source>
</evidence>
<keyword evidence="8 10" id="KW-1133">Transmembrane helix</keyword>
<evidence type="ECO:0000256" key="8">
    <source>
        <dbReference type="ARBA" id="ARBA00022989"/>
    </source>
</evidence>
<comment type="subcellular location">
    <subcellularLocation>
        <location evidence="1">Endoplasmic reticulum membrane</location>
        <topology evidence="1">Multi-pass membrane protein</topology>
    </subcellularLocation>
</comment>
<evidence type="ECO:0000256" key="7">
    <source>
        <dbReference type="ARBA" id="ARBA00022824"/>
    </source>
</evidence>
<accession>A0ABX1PDY8</accession>
<gene>
    <name evidence="11" type="ORF">DP116_26000</name>
</gene>
<evidence type="ECO:0000256" key="2">
    <source>
        <dbReference type="ARBA" id="ARBA00004687"/>
    </source>
</evidence>
<organism evidence="11 12">
    <name type="scientific">Brasilonema bromeliae SPC951</name>
    <dbReference type="NCBI Taxonomy" id="385972"/>
    <lineage>
        <taxon>Bacteria</taxon>
        <taxon>Bacillati</taxon>
        <taxon>Cyanobacteriota</taxon>
        <taxon>Cyanophyceae</taxon>
        <taxon>Nostocales</taxon>
        <taxon>Scytonemataceae</taxon>
        <taxon>Brasilonema</taxon>
        <taxon>Bromeliae group (in: Brasilonema)</taxon>
    </lineage>
</organism>
<dbReference type="EMBL" id="QMEB01000299">
    <property type="protein sequence ID" value="NMG22708.1"/>
    <property type="molecule type" value="Genomic_DNA"/>
</dbReference>
<feature type="transmembrane region" description="Helical" evidence="10">
    <location>
        <begin position="307"/>
        <end position="324"/>
    </location>
</feature>
<dbReference type="PANTHER" id="PTHR12468:SF2">
    <property type="entry name" value="GPI MANNOSYLTRANSFERASE 2"/>
    <property type="match status" value="1"/>
</dbReference>
<keyword evidence="7" id="KW-0256">Endoplasmic reticulum</keyword>
<protein>
    <recommendedName>
        <fullName evidence="13">Integral membrane protein</fullName>
    </recommendedName>
</protein>
<evidence type="ECO:0000256" key="9">
    <source>
        <dbReference type="ARBA" id="ARBA00023136"/>
    </source>
</evidence>
<sequence length="427" mass="48015">MAEIQIFIKKVVWKNDFLFPTIIWLVSRFFIWVTMLLVVPHLSAPSQGVTPQFGLGVFDAWDSVHYRSIATSGYEFSDDGKQHNLAFFPLFPLAIWLFMRFGLSFEVAGTLINNLAFFAALYCIYFWVEEHCGTKEARWATAVVAWCPLSMFGTVIYTEGLYLLLSTAALRAFDQKQYYWTLLWGAMATATRPTGLALIPAFLLAAWKQRRPLMAYVAGCGSAMGVLLFSLYCAIQFGNPFGFIHAQRGWRPSLGFDGQGWLNMLLQITVGTSNLESLSINNYLHLLLFGVVVSYGYCLWRFRKQLNFLAVWGFYGLSICLLILADDWFIYNFLNGVMVCGGTYMLWHSRTQLTPVTVIYALCGISLLLASGGTISLGRLAYGIVSLSVACGVFLSRYPRQGYLSLGLFAILLVRLSVKFAQELWVG</sequence>
<evidence type="ECO:0000313" key="12">
    <source>
        <dbReference type="Proteomes" id="UP000718564"/>
    </source>
</evidence>
<feature type="transmembrane region" description="Helical" evidence="10">
    <location>
        <begin position="283"/>
        <end position="300"/>
    </location>
</feature>
<evidence type="ECO:0000256" key="3">
    <source>
        <dbReference type="ARBA" id="ARBA00022502"/>
    </source>
</evidence>
<evidence type="ECO:0000256" key="10">
    <source>
        <dbReference type="SAM" id="Phobius"/>
    </source>
</evidence>
<name>A0ABX1PDY8_9CYAN</name>
<evidence type="ECO:0008006" key="13">
    <source>
        <dbReference type="Google" id="ProtNLM"/>
    </source>
</evidence>
<dbReference type="InterPro" id="IPR007315">
    <property type="entry name" value="PIG-V/Gpi18"/>
</dbReference>
<evidence type="ECO:0000313" key="11">
    <source>
        <dbReference type="EMBL" id="NMG22708.1"/>
    </source>
</evidence>
<keyword evidence="9 10" id="KW-0472">Membrane</keyword>
<keyword evidence="5" id="KW-0808">Transferase</keyword>
<keyword evidence="4" id="KW-0328">Glycosyltransferase</keyword>
<feature type="transmembrane region" description="Helical" evidence="10">
    <location>
        <begin position="354"/>
        <end position="373"/>
    </location>
</feature>